<feature type="domain" description="Thioesterase" evidence="1">
    <location>
        <begin position="7"/>
        <end position="52"/>
    </location>
</feature>
<dbReference type="HOGENOM" id="CLU_2371300_0_0_7"/>
<dbReference type="eggNOG" id="COG0824">
    <property type="taxonomic scope" value="Bacteria"/>
</dbReference>
<dbReference type="AlphaFoldDB" id="S4XQ30"/>
<dbReference type="GO" id="GO:0016790">
    <property type="term" value="F:thiolester hydrolase activity"/>
    <property type="evidence" value="ECO:0007669"/>
    <property type="project" value="UniProtKB-ARBA"/>
</dbReference>
<name>S4XQ30_SORCE</name>
<organism evidence="2 3">
    <name type="scientific">Sorangium cellulosum So0157-2</name>
    <dbReference type="NCBI Taxonomy" id="1254432"/>
    <lineage>
        <taxon>Bacteria</taxon>
        <taxon>Pseudomonadati</taxon>
        <taxon>Myxococcota</taxon>
        <taxon>Polyangia</taxon>
        <taxon>Polyangiales</taxon>
        <taxon>Polyangiaceae</taxon>
        <taxon>Sorangium</taxon>
    </lineage>
</organism>
<reference evidence="2 3" key="1">
    <citation type="journal article" date="2013" name="Sci. Rep.">
        <title>Extraordinary expansion of a Sorangium cellulosum genome from an alkaline milieu.</title>
        <authorList>
            <person name="Han K."/>
            <person name="Li Z.F."/>
            <person name="Peng R."/>
            <person name="Zhu L.P."/>
            <person name="Zhou T."/>
            <person name="Wang L.G."/>
            <person name="Li S.G."/>
            <person name="Zhang X.B."/>
            <person name="Hu W."/>
            <person name="Wu Z.H."/>
            <person name="Qin N."/>
            <person name="Li Y.Z."/>
        </authorList>
    </citation>
    <scope>NUCLEOTIDE SEQUENCE [LARGE SCALE GENOMIC DNA]</scope>
    <source>
        <strain evidence="2 3">So0157-2</strain>
    </source>
</reference>
<protein>
    <recommendedName>
        <fullName evidence="1">Thioesterase domain-containing protein</fullName>
    </recommendedName>
</protein>
<evidence type="ECO:0000313" key="2">
    <source>
        <dbReference type="EMBL" id="AGP35312.1"/>
    </source>
</evidence>
<evidence type="ECO:0000259" key="1">
    <source>
        <dbReference type="Pfam" id="PF03061"/>
    </source>
</evidence>
<accession>S4XQ30</accession>
<dbReference type="InterPro" id="IPR006683">
    <property type="entry name" value="Thioestr_dom"/>
</dbReference>
<dbReference type="InterPro" id="IPR029069">
    <property type="entry name" value="HotDog_dom_sf"/>
</dbReference>
<dbReference type="STRING" id="1254432.SCE1572_12760"/>
<evidence type="ECO:0000313" key="3">
    <source>
        <dbReference type="Proteomes" id="UP000014803"/>
    </source>
</evidence>
<dbReference type="SUPFAM" id="SSF54637">
    <property type="entry name" value="Thioesterase/thiol ester dehydrase-isomerase"/>
    <property type="match status" value="1"/>
</dbReference>
<dbReference type="Proteomes" id="UP000014803">
    <property type="component" value="Chromosome"/>
</dbReference>
<sequence>MVRRDLHLAVAELRIKYRKAARFGDHLEVETTCREIQRVTARFSYRILRGSRVAVWLSSSHGGALPLEAALCDRAPRRQPAELERDARATCHANR</sequence>
<dbReference type="EMBL" id="CP003969">
    <property type="protein sequence ID" value="AGP35312.1"/>
    <property type="molecule type" value="Genomic_DNA"/>
</dbReference>
<dbReference type="KEGG" id="scu:SCE1572_12760"/>
<dbReference type="Gene3D" id="3.10.129.10">
    <property type="entry name" value="Hotdog Thioesterase"/>
    <property type="match status" value="1"/>
</dbReference>
<dbReference type="RefSeq" id="WP_020734521.1">
    <property type="nucleotide sequence ID" value="NC_021658.1"/>
</dbReference>
<gene>
    <name evidence="2" type="ORF">SCE1572_12760</name>
</gene>
<dbReference type="PATRIC" id="fig|1254432.3.peg.2869"/>
<dbReference type="Pfam" id="PF03061">
    <property type="entry name" value="4HBT"/>
    <property type="match status" value="1"/>
</dbReference>
<proteinExistence type="predicted"/>